<dbReference type="SUPFAM" id="SSF47384">
    <property type="entry name" value="Homodimeric domain of signal transducing histidine kinase"/>
    <property type="match status" value="1"/>
</dbReference>
<comment type="catalytic activity">
    <reaction evidence="1">
        <text>ATP + protein L-histidine = ADP + protein N-phospho-L-histidine.</text>
        <dbReference type="EC" id="2.7.13.3"/>
    </reaction>
</comment>
<evidence type="ECO:0000313" key="7">
    <source>
        <dbReference type="EMBL" id="AWI85543.1"/>
    </source>
</evidence>
<dbReference type="InterPro" id="IPR004358">
    <property type="entry name" value="Sig_transdc_His_kin-like_C"/>
</dbReference>
<evidence type="ECO:0000256" key="4">
    <source>
        <dbReference type="SAM" id="MobiDB-lite"/>
    </source>
</evidence>
<gene>
    <name evidence="7" type="ORF">CEW88_17625</name>
</gene>
<evidence type="ECO:0000256" key="5">
    <source>
        <dbReference type="SAM" id="Phobius"/>
    </source>
</evidence>
<evidence type="ECO:0000256" key="3">
    <source>
        <dbReference type="ARBA" id="ARBA00022553"/>
    </source>
</evidence>
<dbReference type="InterPro" id="IPR003661">
    <property type="entry name" value="HisK_dim/P_dom"/>
</dbReference>
<dbReference type="PANTHER" id="PTHR43065">
    <property type="entry name" value="SENSOR HISTIDINE KINASE"/>
    <property type="match status" value="1"/>
</dbReference>
<feature type="transmembrane region" description="Helical" evidence="5">
    <location>
        <begin position="158"/>
        <end position="175"/>
    </location>
</feature>
<feature type="transmembrane region" description="Helical" evidence="5">
    <location>
        <begin position="130"/>
        <end position="152"/>
    </location>
</feature>
<dbReference type="CDD" id="cd00082">
    <property type="entry name" value="HisKA"/>
    <property type="match status" value="1"/>
</dbReference>
<dbReference type="SMART" id="SM00387">
    <property type="entry name" value="HATPase_c"/>
    <property type="match status" value="1"/>
</dbReference>
<dbReference type="SUPFAM" id="SSF55874">
    <property type="entry name" value="ATPase domain of HSP90 chaperone/DNA topoisomerase II/histidine kinase"/>
    <property type="match status" value="1"/>
</dbReference>
<feature type="transmembrane region" description="Helical" evidence="5">
    <location>
        <begin position="24"/>
        <end position="41"/>
    </location>
</feature>
<dbReference type="PANTHER" id="PTHR43065:SF49">
    <property type="entry name" value="HISTIDINE KINASE"/>
    <property type="match status" value="1"/>
</dbReference>
<evidence type="ECO:0000313" key="8">
    <source>
        <dbReference type="Proteomes" id="UP000244915"/>
    </source>
</evidence>
<keyword evidence="3" id="KW-0597">Phosphoprotein</keyword>
<keyword evidence="5" id="KW-1133">Transmembrane helix</keyword>
<dbReference type="PROSITE" id="PS50109">
    <property type="entry name" value="HIS_KIN"/>
    <property type="match status" value="1"/>
</dbReference>
<evidence type="ECO:0000259" key="6">
    <source>
        <dbReference type="PROSITE" id="PS50109"/>
    </source>
</evidence>
<reference evidence="7 8" key="1">
    <citation type="submission" date="2017-06" db="EMBL/GenBank/DDBJ databases">
        <title>Yangia sp. YSBP01 complete genome sequence.</title>
        <authorList>
            <person name="Woo J.-H."/>
            <person name="Kim H.-S."/>
        </authorList>
    </citation>
    <scope>NUCLEOTIDE SEQUENCE [LARGE SCALE GENOMIC DNA]</scope>
    <source>
        <strain evidence="7 8">YSBP01</strain>
    </source>
</reference>
<dbReference type="EMBL" id="CP022190">
    <property type="protein sequence ID" value="AWI85543.1"/>
    <property type="molecule type" value="Genomic_DNA"/>
</dbReference>
<sequence>MIPPFGKLLDFTEVRALEGLRSQGILSIAMVAGASLAIWAFMDVPLLLPWLGVMLLTLGLHSYAFSALPDQGYRRQLLLPIATLLLSGAVYIAGGMILWVQDTPSLRILSLLFVFLALLNTLTCRVRMRLLLVLDLALRGVGVLARAAWLWITDPGSADTLLVSAALVICYLYFVRVAWSVMRTREALDVASDQALVAARGRAMEQLTGGVAHDFNNLLTVVLGNMELARLSPSPAERDALMAEAERAARRGAARTAQLLAMASCARLKPVSMSPEEALRNLTERAAELLGPRYELTVDVGPALPEIRVDGPNLQTCLLELISNARDAMPDGGQIALRAGAAPRAGRPGVCFELSDTGPGIPADLMPLVCEPYFTTKPVGQGSGLGLAMLRGFAEQSGGDFELRTPRSGAGTCARLWFPAAKDPAKTAPGPTNAGPRAKAAKAASPAE</sequence>
<evidence type="ECO:0000256" key="1">
    <source>
        <dbReference type="ARBA" id="ARBA00000085"/>
    </source>
</evidence>
<dbReference type="InterPro" id="IPR036097">
    <property type="entry name" value="HisK_dim/P_sf"/>
</dbReference>
<keyword evidence="5" id="KW-0812">Transmembrane</keyword>
<dbReference type="EC" id="2.7.13.3" evidence="2"/>
<dbReference type="AlphaFoldDB" id="A0A2U8HIB0"/>
<evidence type="ECO:0000256" key="2">
    <source>
        <dbReference type="ARBA" id="ARBA00012438"/>
    </source>
</evidence>
<dbReference type="Gene3D" id="1.10.287.130">
    <property type="match status" value="1"/>
</dbReference>
<dbReference type="InterPro" id="IPR005467">
    <property type="entry name" value="His_kinase_dom"/>
</dbReference>
<dbReference type="GO" id="GO:0000155">
    <property type="term" value="F:phosphorelay sensor kinase activity"/>
    <property type="evidence" value="ECO:0007669"/>
    <property type="project" value="InterPro"/>
</dbReference>
<proteinExistence type="predicted"/>
<name>A0A2U8HIB0_9RHOB</name>
<dbReference type="InterPro" id="IPR036890">
    <property type="entry name" value="HATPase_C_sf"/>
</dbReference>
<dbReference type="Proteomes" id="UP000244915">
    <property type="component" value="Chromosome 2"/>
</dbReference>
<feature type="region of interest" description="Disordered" evidence="4">
    <location>
        <begin position="421"/>
        <end position="448"/>
    </location>
</feature>
<dbReference type="KEGG" id="ypac:CEW88_17625"/>
<dbReference type="Pfam" id="PF02518">
    <property type="entry name" value="HATPase_c"/>
    <property type="match status" value="1"/>
</dbReference>
<accession>A0A2U8HIB0</accession>
<feature type="transmembrane region" description="Helical" evidence="5">
    <location>
        <begin position="47"/>
        <end position="65"/>
    </location>
</feature>
<protein>
    <recommendedName>
        <fullName evidence="2">histidine kinase</fullName>
        <ecNumber evidence="2">2.7.13.3</ecNumber>
    </recommendedName>
</protein>
<feature type="transmembrane region" description="Helical" evidence="5">
    <location>
        <begin position="106"/>
        <end position="123"/>
    </location>
</feature>
<dbReference type="Gene3D" id="3.30.565.10">
    <property type="entry name" value="Histidine kinase-like ATPase, C-terminal domain"/>
    <property type="match status" value="1"/>
</dbReference>
<dbReference type="InterPro" id="IPR003594">
    <property type="entry name" value="HATPase_dom"/>
</dbReference>
<organism evidence="7 8">
    <name type="scientific">Alloyangia pacifica</name>
    <dbReference type="NCBI Taxonomy" id="311180"/>
    <lineage>
        <taxon>Bacteria</taxon>
        <taxon>Pseudomonadati</taxon>
        <taxon>Pseudomonadota</taxon>
        <taxon>Alphaproteobacteria</taxon>
        <taxon>Rhodobacterales</taxon>
        <taxon>Roseobacteraceae</taxon>
        <taxon>Alloyangia</taxon>
    </lineage>
</organism>
<dbReference type="PRINTS" id="PR00344">
    <property type="entry name" value="BCTRLSENSOR"/>
</dbReference>
<feature type="domain" description="Histidine kinase" evidence="6">
    <location>
        <begin position="210"/>
        <end position="422"/>
    </location>
</feature>
<feature type="compositionally biased region" description="Low complexity" evidence="4">
    <location>
        <begin position="434"/>
        <end position="448"/>
    </location>
</feature>
<keyword evidence="5" id="KW-0472">Membrane</keyword>
<feature type="transmembrane region" description="Helical" evidence="5">
    <location>
        <begin position="77"/>
        <end position="100"/>
    </location>
</feature>